<sequence>MSFFDADKVVLPYIAGYVKGYLLKALEHGIRNGSLHLTIHNGEEYVFGQHATKQSGADIHVKNDNFWLRIFYGYDLGFAEAYMHGDFETTSLKNILNLWLDNRSHLVDLGSPLSRLSSAISALTLRLTGQSLSNAKLNVVAAYDYDNDLFKAFLSEDMMYSCALWPDELGGVRGDLTKGPFPGDLEAAQLYKVHHVLKKARVRRGDRLLEFGSGWGTMAIEAAKLGCTVDTLTLSIQQKSEAEERIRKAGLKSRITVHLLDYRNLPPSFEKAFDAFVAVEMVEHVGLKYHEQFFQILNWALKSDRAAVVITATTQPEWRYSTLQAIDYARKYQWPNAFCPAPTPFCASAMTAAPGAFALESIEDHGHHYPRTLREWGRRFQTNWNSISSELIKNHPELTEGDNLGILKRKWEYMYVYAEIGFAKAYTSCHCFTFVRPENVVTSCH</sequence>
<dbReference type="GO" id="GO:0032259">
    <property type="term" value="P:methylation"/>
    <property type="evidence" value="ECO:0007669"/>
    <property type="project" value="UniProtKB-KW"/>
</dbReference>
<dbReference type="EMBL" id="LUEZ02000010">
    <property type="protein sequence ID" value="RDB28999.1"/>
    <property type="molecule type" value="Genomic_DNA"/>
</dbReference>
<dbReference type="Pfam" id="PF02353">
    <property type="entry name" value="CMAS"/>
    <property type="match status" value="1"/>
</dbReference>
<keyword evidence="2 6" id="KW-0489">Methyltransferase</keyword>
<keyword evidence="4" id="KW-0949">S-adenosyl-L-methionine</keyword>
<dbReference type="OrthoDB" id="8300214at2759"/>
<gene>
    <name evidence="6" type="primary">ufaA1_1</name>
    <name evidence="6" type="ORF">Hypma_014993</name>
</gene>
<dbReference type="InterPro" id="IPR003333">
    <property type="entry name" value="CMAS"/>
</dbReference>
<reference evidence="6" key="1">
    <citation type="submission" date="2018-04" db="EMBL/GenBank/DDBJ databases">
        <title>Whole genome sequencing of Hypsizygus marmoreus.</title>
        <authorList>
            <person name="Choi I.-G."/>
            <person name="Min B."/>
            <person name="Kim J.-G."/>
            <person name="Kim S."/>
            <person name="Oh Y.-L."/>
            <person name="Kong W.-S."/>
            <person name="Park H."/>
            <person name="Jeong J."/>
            <person name="Song E.-S."/>
        </authorList>
    </citation>
    <scope>NUCLEOTIDE SEQUENCE [LARGE SCALE GENOMIC DNA]</scope>
    <source>
        <strain evidence="6">51987-8</strain>
    </source>
</reference>
<name>A0A369K2Z6_HYPMA</name>
<evidence type="ECO:0000256" key="3">
    <source>
        <dbReference type="ARBA" id="ARBA00022679"/>
    </source>
</evidence>
<dbReference type="PIRSF" id="PIRSF003085">
    <property type="entry name" value="CMAS"/>
    <property type="match status" value="1"/>
</dbReference>
<keyword evidence="5" id="KW-0443">Lipid metabolism</keyword>
<dbReference type="GO" id="GO:0008168">
    <property type="term" value="F:methyltransferase activity"/>
    <property type="evidence" value="ECO:0007669"/>
    <property type="project" value="UniProtKB-KW"/>
</dbReference>
<organism evidence="6 7">
    <name type="scientific">Hypsizygus marmoreus</name>
    <name type="common">White beech mushroom</name>
    <name type="synonym">Agaricus marmoreus</name>
    <dbReference type="NCBI Taxonomy" id="39966"/>
    <lineage>
        <taxon>Eukaryota</taxon>
        <taxon>Fungi</taxon>
        <taxon>Dikarya</taxon>
        <taxon>Basidiomycota</taxon>
        <taxon>Agaricomycotina</taxon>
        <taxon>Agaricomycetes</taxon>
        <taxon>Agaricomycetidae</taxon>
        <taxon>Agaricales</taxon>
        <taxon>Tricholomatineae</taxon>
        <taxon>Lyophyllaceae</taxon>
        <taxon>Hypsizygus</taxon>
    </lineage>
</organism>
<dbReference type="AlphaFoldDB" id="A0A369K2Z6"/>
<evidence type="ECO:0000256" key="4">
    <source>
        <dbReference type="ARBA" id="ARBA00022691"/>
    </source>
</evidence>
<dbReference type="PANTHER" id="PTHR43667">
    <property type="entry name" value="CYCLOPROPANE-FATTY-ACYL-PHOSPHOLIPID SYNTHASE"/>
    <property type="match status" value="1"/>
</dbReference>
<dbReference type="GO" id="GO:0008610">
    <property type="term" value="P:lipid biosynthetic process"/>
    <property type="evidence" value="ECO:0007669"/>
    <property type="project" value="InterPro"/>
</dbReference>
<evidence type="ECO:0000256" key="1">
    <source>
        <dbReference type="ARBA" id="ARBA00010815"/>
    </source>
</evidence>
<dbReference type="PANTHER" id="PTHR43667:SF2">
    <property type="entry name" value="FATTY ACID C-METHYL TRANSFERASE"/>
    <property type="match status" value="1"/>
</dbReference>
<accession>A0A369K2Z6</accession>
<comment type="similarity">
    <text evidence="1">Belongs to the CFA/CMAS family.</text>
</comment>
<evidence type="ECO:0000313" key="6">
    <source>
        <dbReference type="EMBL" id="RDB28999.1"/>
    </source>
</evidence>
<dbReference type="STRING" id="39966.A0A369K2Z6"/>
<dbReference type="InterPro" id="IPR029063">
    <property type="entry name" value="SAM-dependent_MTases_sf"/>
</dbReference>
<dbReference type="SUPFAM" id="SSF53335">
    <property type="entry name" value="S-adenosyl-L-methionine-dependent methyltransferases"/>
    <property type="match status" value="1"/>
</dbReference>
<proteinExistence type="inferred from homology"/>
<evidence type="ECO:0000256" key="5">
    <source>
        <dbReference type="ARBA" id="ARBA00023098"/>
    </source>
</evidence>
<dbReference type="Gene3D" id="3.40.50.150">
    <property type="entry name" value="Vaccinia Virus protein VP39"/>
    <property type="match status" value="1"/>
</dbReference>
<dbReference type="InterPro" id="IPR050723">
    <property type="entry name" value="CFA/CMAS"/>
</dbReference>
<dbReference type="Proteomes" id="UP000076154">
    <property type="component" value="Unassembled WGS sequence"/>
</dbReference>
<evidence type="ECO:0000256" key="2">
    <source>
        <dbReference type="ARBA" id="ARBA00022603"/>
    </source>
</evidence>
<protein>
    <submittedName>
        <fullName evidence="6">Tuberculostearic acid methyltransferase UfaA1</fullName>
    </submittedName>
</protein>
<keyword evidence="3" id="KW-0808">Transferase</keyword>
<evidence type="ECO:0000313" key="7">
    <source>
        <dbReference type="Proteomes" id="UP000076154"/>
    </source>
</evidence>
<keyword evidence="7" id="KW-1185">Reference proteome</keyword>
<comment type="caution">
    <text evidence="6">The sequence shown here is derived from an EMBL/GenBank/DDBJ whole genome shotgun (WGS) entry which is preliminary data.</text>
</comment>
<dbReference type="InParanoid" id="A0A369K2Z6"/>